<gene>
    <name evidence="2" type="ORF">F4561_005087</name>
</gene>
<comment type="caution">
    <text evidence="2">The sequence shown here is derived from an EMBL/GenBank/DDBJ whole genome shotgun (WGS) entry which is preliminary data.</text>
</comment>
<dbReference type="Gene3D" id="3.90.1200.10">
    <property type="match status" value="1"/>
</dbReference>
<dbReference type="InterPro" id="IPR011009">
    <property type="entry name" value="Kinase-like_dom_sf"/>
</dbReference>
<proteinExistence type="predicted"/>
<feature type="domain" description="Aminoglycoside phosphotransferase" evidence="1">
    <location>
        <begin position="64"/>
        <end position="223"/>
    </location>
</feature>
<organism evidence="2 3">
    <name type="scientific">Lipingzhangella halophila</name>
    <dbReference type="NCBI Taxonomy" id="1783352"/>
    <lineage>
        <taxon>Bacteria</taxon>
        <taxon>Bacillati</taxon>
        <taxon>Actinomycetota</taxon>
        <taxon>Actinomycetes</taxon>
        <taxon>Streptosporangiales</taxon>
        <taxon>Nocardiopsidaceae</taxon>
        <taxon>Lipingzhangella</taxon>
    </lineage>
</organism>
<sequence>MQMSELSMMYALDRLGLSLDGEVRMGFNNVTVSARAVTPEGSPVWVRVSRVPQPPLWPRAHAIKEAQVLVNRVPMPRVIDECEWEQWDDDLEKMGHARALVFEWVDGSPVFPEPTADTAPDVSDVWWRQLRDVHDAITTAEWAGPGRSEKHFARRVTRHLPDAPGLTHIPWVPQHGDFHWANLVSPLTVVDWEGFSLAPAGLDAATLLTYSLSHPPTAERVSTIFSDVLSGDLGRCVQIYACVDVMTAVEAGFHPHLEQPIREHMRFLLS</sequence>
<evidence type="ECO:0000259" key="1">
    <source>
        <dbReference type="Pfam" id="PF01636"/>
    </source>
</evidence>
<dbReference type="EMBL" id="JACHJT010000001">
    <property type="protein sequence ID" value="MBB4934267.1"/>
    <property type="molecule type" value="Genomic_DNA"/>
</dbReference>
<protein>
    <recommendedName>
        <fullName evidence="1">Aminoglycoside phosphotransferase domain-containing protein</fullName>
    </recommendedName>
</protein>
<dbReference type="RefSeq" id="WP_246437280.1">
    <property type="nucleotide sequence ID" value="NZ_JACHJT010000001.1"/>
</dbReference>
<evidence type="ECO:0000313" key="3">
    <source>
        <dbReference type="Proteomes" id="UP000523007"/>
    </source>
</evidence>
<dbReference type="InterPro" id="IPR002575">
    <property type="entry name" value="Aminoglycoside_PTrfase"/>
</dbReference>
<dbReference type="AlphaFoldDB" id="A0A7W7RM24"/>
<reference evidence="2 3" key="1">
    <citation type="submission" date="2020-08" db="EMBL/GenBank/DDBJ databases">
        <title>Sequencing the genomes of 1000 actinobacteria strains.</title>
        <authorList>
            <person name="Klenk H.-P."/>
        </authorList>
    </citation>
    <scope>NUCLEOTIDE SEQUENCE [LARGE SCALE GENOMIC DNA]</scope>
    <source>
        <strain evidence="2 3">DSM 102030</strain>
    </source>
</reference>
<dbReference type="SUPFAM" id="SSF56112">
    <property type="entry name" value="Protein kinase-like (PK-like)"/>
    <property type="match status" value="1"/>
</dbReference>
<accession>A0A7W7RM24</accession>
<keyword evidence="3" id="KW-1185">Reference proteome</keyword>
<evidence type="ECO:0000313" key="2">
    <source>
        <dbReference type="EMBL" id="MBB4934267.1"/>
    </source>
</evidence>
<dbReference type="Pfam" id="PF01636">
    <property type="entry name" value="APH"/>
    <property type="match status" value="1"/>
</dbReference>
<name>A0A7W7RM24_9ACTN</name>
<dbReference type="Proteomes" id="UP000523007">
    <property type="component" value="Unassembled WGS sequence"/>
</dbReference>